<evidence type="ECO:0000313" key="3">
    <source>
        <dbReference type="Proteomes" id="UP000178448"/>
    </source>
</evidence>
<reference evidence="2 3" key="1">
    <citation type="journal article" date="2016" name="Nat. Commun.">
        <title>Thousands of microbial genomes shed light on interconnected biogeochemical processes in an aquifer system.</title>
        <authorList>
            <person name="Anantharaman K."/>
            <person name="Brown C.T."/>
            <person name="Hug L.A."/>
            <person name="Sharon I."/>
            <person name="Castelle C.J."/>
            <person name="Probst A.J."/>
            <person name="Thomas B.C."/>
            <person name="Singh A."/>
            <person name="Wilkins M.J."/>
            <person name="Karaoz U."/>
            <person name="Brodie E.L."/>
            <person name="Williams K.H."/>
            <person name="Hubbard S.S."/>
            <person name="Banfield J.F."/>
        </authorList>
    </citation>
    <scope>NUCLEOTIDE SEQUENCE [LARGE SCALE GENOMIC DNA]</scope>
</reference>
<sequence length="86" mass="9280">METTDFVIITVTITLSALVLILGIQVFFILKEIRVSLRKINKMLEDMGKVSGTVGESAEHVSTFISGLKAGIGAIASLRGKNEKDD</sequence>
<dbReference type="AlphaFoldDB" id="A0A1F5YN30"/>
<protein>
    <submittedName>
        <fullName evidence="2">Uncharacterized protein</fullName>
    </submittedName>
</protein>
<dbReference type="Proteomes" id="UP000178448">
    <property type="component" value="Unassembled WGS sequence"/>
</dbReference>
<keyword evidence="1" id="KW-1133">Transmembrane helix</keyword>
<evidence type="ECO:0000313" key="2">
    <source>
        <dbReference type="EMBL" id="OGG01377.1"/>
    </source>
</evidence>
<feature type="transmembrane region" description="Helical" evidence="1">
    <location>
        <begin position="6"/>
        <end position="30"/>
    </location>
</feature>
<organism evidence="2 3">
    <name type="scientific">Candidatus Gottesmanbacteria bacterium RBG_16_52_11</name>
    <dbReference type="NCBI Taxonomy" id="1798374"/>
    <lineage>
        <taxon>Bacteria</taxon>
        <taxon>Candidatus Gottesmaniibacteriota</taxon>
    </lineage>
</organism>
<evidence type="ECO:0000256" key="1">
    <source>
        <dbReference type="SAM" id="Phobius"/>
    </source>
</evidence>
<comment type="caution">
    <text evidence="2">The sequence shown here is derived from an EMBL/GenBank/DDBJ whole genome shotgun (WGS) entry which is preliminary data.</text>
</comment>
<keyword evidence="1" id="KW-0812">Transmembrane</keyword>
<gene>
    <name evidence="2" type="ORF">A2Z33_02415</name>
</gene>
<keyword evidence="1" id="KW-0472">Membrane</keyword>
<accession>A0A1F5YN30</accession>
<name>A0A1F5YN30_9BACT</name>
<dbReference type="STRING" id="1798374.A2Z33_02415"/>
<proteinExistence type="predicted"/>
<dbReference type="EMBL" id="MFJD01000016">
    <property type="protein sequence ID" value="OGG01377.1"/>
    <property type="molecule type" value="Genomic_DNA"/>
</dbReference>